<dbReference type="SUPFAM" id="SSF51206">
    <property type="entry name" value="cAMP-binding domain-like"/>
    <property type="match status" value="1"/>
</dbReference>
<dbReference type="PRINTS" id="PR00103">
    <property type="entry name" value="CAMPKINASE"/>
</dbReference>
<dbReference type="PROSITE" id="PS00888">
    <property type="entry name" value="CNMP_BINDING_1"/>
    <property type="match status" value="1"/>
</dbReference>
<feature type="binding site" evidence="6">
    <location>
        <position position="167"/>
    </location>
    <ligand>
        <name>substrate</name>
    </ligand>
</feature>
<dbReference type="PROSITE" id="PS50042">
    <property type="entry name" value="CNMP_BINDING_3"/>
    <property type="match status" value="1"/>
</dbReference>
<dbReference type="Gene3D" id="3.40.710.10">
    <property type="entry name" value="DD-peptidase/beta-lactamase superfamily"/>
    <property type="match status" value="1"/>
</dbReference>
<comment type="catalytic activity">
    <reaction evidence="5 6">
        <text>L-glutamine + H2O = L-glutamate + NH4(+)</text>
        <dbReference type="Rhea" id="RHEA:15889"/>
        <dbReference type="ChEBI" id="CHEBI:15377"/>
        <dbReference type="ChEBI" id="CHEBI:28938"/>
        <dbReference type="ChEBI" id="CHEBI:29985"/>
        <dbReference type="ChEBI" id="CHEBI:58359"/>
        <dbReference type="EC" id="3.5.1.2"/>
    </reaction>
</comment>
<dbReference type="InterPro" id="IPR002645">
    <property type="entry name" value="STAS_dom"/>
</dbReference>
<dbReference type="HAMAP" id="MF_00313">
    <property type="entry name" value="Glutaminase"/>
    <property type="match status" value="1"/>
</dbReference>
<dbReference type="Gene3D" id="3.30.750.24">
    <property type="entry name" value="STAS domain"/>
    <property type="match status" value="1"/>
</dbReference>
<feature type="binding site" evidence="6">
    <location>
        <position position="73"/>
    </location>
    <ligand>
        <name>substrate</name>
    </ligand>
</feature>
<protein>
    <recommendedName>
        <fullName evidence="3 6">Glutaminase</fullName>
        <ecNumber evidence="3 6">3.5.1.2</ecNumber>
    </recommendedName>
</protein>
<dbReference type="RefSeq" id="WP_193780144.1">
    <property type="nucleotide sequence ID" value="NZ_JADDOJ010000026.1"/>
</dbReference>
<dbReference type="InterPro" id="IPR018490">
    <property type="entry name" value="cNMP-bd_dom_sf"/>
</dbReference>
<dbReference type="EC" id="3.5.1.2" evidence="3 6"/>
<dbReference type="InterPro" id="IPR018488">
    <property type="entry name" value="cNMP-bd_CS"/>
</dbReference>
<evidence type="ECO:0000259" key="8">
    <source>
        <dbReference type="PROSITE" id="PS50801"/>
    </source>
</evidence>
<sequence>MSTAPGSPHPASPVEAVLHALFERHRSTLEGQVADYIPELSNADPRAFGICIATRDGHVYEVGDTRQPFTIQSISKALVYGLALQDRGEEEILRRIGVEPSGDAFNAISLRPGSGAPFNPMINAGAIAACGLLDKDAAGSRIARVLEFLSGFAGRALDIDEAVYRSESETGHRNRAIGWMLRNVGILDEDPTDTLETYFRQCAVRVTCRDLALMAATLANHGLHPVTGQVAVQPGAVRNILSVMSTCGMYDASGEWIYRVGLPAKSGVGGGVMAVLPGQLGIGVFSPPLDAQGNSVRGVRVCTDLSRELSLHLFQAGGPLPALRLVYDASKVHSRRRRSPWQRELLAQEGHRIRVMELQGDLVFGSVEPVIRAAHEQASGLRALVLDLRNVLAADEPSLRLLARLQQGLAAGGLSVSLCHARALGPRLVAQGLAPGSLKPDIDMALEAAEELLLSRDARQAGAGAAVALRECELLAPLAPQDLAWLEALMPEQGFAAGEPVVRAGDPGDAMFFLLEGTVEVRLSGPGPGRGRRVDVFTAGMSFGEMAFIDGAPRSADVVAVQPTRCRVLPLAVFERLDRERPQLKIRLLQQVTRQLSTNLRRINAEAQAMRG</sequence>
<gene>
    <name evidence="6 9" type="primary">glsA</name>
    <name evidence="9" type="ORF">IM725_08485</name>
</gene>
<keyword evidence="6" id="KW-0007">Acetylation</keyword>
<dbReference type="Gene3D" id="2.60.120.10">
    <property type="entry name" value="Jelly Rolls"/>
    <property type="match status" value="1"/>
</dbReference>
<proteinExistence type="inferred from homology"/>
<dbReference type="Proteomes" id="UP000715965">
    <property type="component" value="Unassembled WGS sequence"/>
</dbReference>
<feature type="binding site" evidence="6">
    <location>
        <position position="250"/>
    </location>
    <ligand>
        <name>substrate</name>
    </ligand>
</feature>
<dbReference type="SUPFAM" id="SSF56601">
    <property type="entry name" value="beta-lactamase/transpeptidase-like"/>
    <property type="match status" value="1"/>
</dbReference>
<keyword evidence="10" id="KW-1185">Reference proteome</keyword>
<keyword evidence="4 6" id="KW-0378">Hydrolase</keyword>
<organism evidence="9 10">
    <name type="scientific">Ramlibacter aquaticus</name>
    <dbReference type="NCBI Taxonomy" id="2780094"/>
    <lineage>
        <taxon>Bacteria</taxon>
        <taxon>Pseudomonadati</taxon>
        <taxon>Pseudomonadota</taxon>
        <taxon>Betaproteobacteria</taxon>
        <taxon>Burkholderiales</taxon>
        <taxon>Comamonadaceae</taxon>
        <taxon>Ramlibacter</taxon>
    </lineage>
</organism>
<feature type="binding site" evidence="6">
    <location>
        <position position="268"/>
    </location>
    <ligand>
        <name>substrate</name>
    </ligand>
</feature>
<dbReference type="SUPFAM" id="SSF52091">
    <property type="entry name" value="SpoIIaa-like"/>
    <property type="match status" value="1"/>
</dbReference>
<feature type="binding site" evidence="6">
    <location>
        <position position="123"/>
    </location>
    <ligand>
        <name>substrate</name>
    </ligand>
</feature>
<comment type="subunit">
    <text evidence="2 6">Homotetramer.</text>
</comment>
<feature type="domain" description="Cyclic nucleotide-binding" evidence="7">
    <location>
        <begin position="474"/>
        <end position="595"/>
    </location>
</feature>
<dbReference type="InterPro" id="IPR014710">
    <property type="entry name" value="RmlC-like_jellyroll"/>
</dbReference>
<evidence type="ECO:0000256" key="2">
    <source>
        <dbReference type="ARBA" id="ARBA00011881"/>
    </source>
</evidence>
<comment type="similarity">
    <text evidence="1 6">Belongs to the glutaminase family.</text>
</comment>
<evidence type="ECO:0000256" key="1">
    <source>
        <dbReference type="ARBA" id="ARBA00011076"/>
    </source>
</evidence>
<dbReference type="PANTHER" id="PTHR12544:SF29">
    <property type="entry name" value="GLUTAMINASE"/>
    <property type="match status" value="1"/>
</dbReference>
<dbReference type="InterPro" id="IPR036513">
    <property type="entry name" value="STAS_dom_sf"/>
</dbReference>
<evidence type="ECO:0000259" key="7">
    <source>
        <dbReference type="PROSITE" id="PS50042"/>
    </source>
</evidence>
<accession>A0ABR9SE25</accession>
<evidence type="ECO:0000313" key="10">
    <source>
        <dbReference type="Proteomes" id="UP000715965"/>
    </source>
</evidence>
<evidence type="ECO:0000256" key="6">
    <source>
        <dbReference type="HAMAP-Rule" id="MF_00313"/>
    </source>
</evidence>
<dbReference type="CDD" id="cd00038">
    <property type="entry name" value="CAP_ED"/>
    <property type="match status" value="1"/>
</dbReference>
<dbReference type="InterPro" id="IPR000595">
    <property type="entry name" value="cNMP-bd_dom"/>
</dbReference>
<dbReference type="Pfam" id="PF04960">
    <property type="entry name" value="Glutaminase"/>
    <property type="match status" value="1"/>
</dbReference>
<dbReference type="Pfam" id="PF00027">
    <property type="entry name" value="cNMP_binding"/>
    <property type="match status" value="1"/>
</dbReference>
<feature type="binding site" evidence="6">
    <location>
        <position position="198"/>
    </location>
    <ligand>
        <name>substrate</name>
    </ligand>
</feature>
<reference evidence="9 10" key="1">
    <citation type="submission" date="2020-10" db="EMBL/GenBank/DDBJ databases">
        <title>Draft genome of Ramlibacter aquaticus LMG 30558.</title>
        <authorList>
            <person name="Props R."/>
        </authorList>
    </citation>
    <scope>NUCLEOTIDE SEQUENCE [LARGE SCALE GENOMIC DNA]</scope>
    <source>
        <strain evidence="9 10">LMG 30558</strain>
    </source>
</reference>
<dbReference type="InterPro" id="IPR012338">
    <property type="entry name" value="Beta-lactam/transpept-like"/>
</dbReference>
<feature type="binding site" evidence="6">
    <location>
        <position position="174"/>
    </location>
    <ligand>
        <name>substrate</name>
    </ligand>
</feature>
<dbReference type="NCBIfam" id="TIGR03814">
    <property type="entry name" value="Gln_ase"/>
    <property type="match status" value="1"/>
</dbReference>
<dbReference type="EMBL" id="JADDOJ010000026">
    <property type="protein sequence ID" value="MBE7940605.1"/>
    <property type="molecule type" value="Genomic_DNA"/>
</dbReference>
<dbReference type="GO" id="GO:0004359">
    <property type="term" value="F:glutaminase activity"/>
    <property type="evidence" value="ECO:0007669"/>
    <property type="project" value="UniProtKB-EC"/>
</dbReference>
<feature type="domain" description="STAS" evidence="8">
    <location>
        <begin position="343"/>
        <end position="418"/>
    </location>
</feature>
<evidence type="ECO:0000256" key="3">
    <source>
        <dbReference type="ARBA" id="ARBA00012918"/>
    </source>
</evidence>
<dbReference type="InterPro" id="IPR015868">
    <property type="entry name" value="Glutaminase"/>
</dbReference>
<evidence type="ECO:0000256" key="4">
    <source>
        <dbReference type="ARBA" id="ARBA00022801"/>
    </source>
</evidence>
<evidence type="ECO:0000313" key="9">
    <source>
        <dbReference type="EMBL" id="MBE7940605.1"/>
    </source>
</evidence>
<dbReference type="SMART" id="SM00100">
    <property type="entry name" value="cNMP"/>
    <property type="match status" value="1"/>
</dbReference>
<dbReference type="PANTHER" id="PTHR12544">
    <property type="entry name" value="GLUTAMINASE"/>
    <property type="match status" value="1"/>
</dbReference>
<comment type="caution">
    <text evidence="9">The sequence shown here is derived from an EMBL/GenBank/DDBJ whole genome shotgun (WGS) entry which is preliminary data.</text>
</comment>
<name>A0ABR9SE25_9BURK</name>
<dbReference type="PROSITE" id="PS50801">
    <property type="entry name" value="STAS"/>
    <property type="match status" value="1"/>
</dbReference>
<evidence type="ECO:0000256" key="5">
    <source>
        <dbReference type="ARBA" id="ARBA00049534"/>
    </source>
</evidence>